<dbReference type="InterPro" id="IPR012340">
    <property type="entry name" value="NA-bd_OB-fold"/>
</dbReference>
<dbReference type="EMBL" id="JACWMS010000001">
    <property type="protein sequence ID" value="MBD1318283.1"/>
    <property type="molecule type" value="Genomic_DNA"/>
</dbReference>
<dbReference type="Pfam" id="PF00270">
    <property type="entry name" value="DEAD"/>
    <property type="match status" value="1"/>
</dbReference>
<keyword evidence="5" id="KW-0067">ATP-binding</keyword>
<protein>
    <submittedName>
        <fullName evidence="11">DEAD/DEAH box helicase</fullName>
    </submittedName>
</protein>
<keyword evidence="7" id="KW-0234">DNA repair</keyword>
<dbReference type="Pfam" id="PF00271">
    <property type="entry name" value="Helicase_C"/>
    <property type="match status" value="1"/>
</dbReference>
<gene>
    <name evidence="11" type="ORF">IDF66_01690</name>
</gene>
<dbReference type="Proteomes" id="UP000602395">
    <property type="component" value="Unassembled WGS sequence"/>
</dbReference>
<evidence type="ECO:0000256" key="2">
    <source>
        <dbReference type="ARBA" id="ARBA00022763"/>
    </source>
</evidence>
<evidence type="ECO:0000259" key="9">
    <source>
        <dbReference type="PROSITE" id="PS51192"/>
    </source>
</evidence>
<dbReference type="PROSITE" id="PS51194">
    <property type="entry name" value="HELICASE_CTER"/>
    <property type="match status" value="1"/>
</dbReference>
<dbReference type="SUPFAM" id="SSF52540">
    <property type="entry name" value="P-loop containing nucleoside triphosphate hydrolases"/>
    <property type="match status" value="2"/>
</dbReference>
<dbReference type="GO" id="GO:0004386">
    <property type="term" value="F:helicase activity"/>
    <property type="evidence" value="ECO:0007669"/>
    <property type="project" value="UniProtKB-KW"/>
</dbReference>
<feature type="domain" description="Helicase ATP-binding" evidence="9">
    <location>
        <begin position="302"/>
        <end position="477"/>
    </location>
</feature>
<dbReference type="InterPro" id="IPR001650">
    <property type="entry name" value="Helicase_C-like"/>
</dbReference>
<dbReference type="InterPro" id="IPR004365">
    <property type="entry name" value="NA-bd_OB_tRNA"/>
</dbReference>
<keyword evidence="12" id="KW-1185">Reference proteome</keyword>
<dbReference type="RefSeq" id="WP_190265521.1">
    <property type="nucleotide sequence ID" value="NZ_JACWMS010000001.1"/>
</dbReference>
<dbReference type="Gene3D" id="3.40.50.300">
    <property type="entry name" value="P-loop containing nucleotide triphosphate hydrolases"/>
    <property type="match status" value="2"/>
</dbReference>
<keyword evidence="3" id="KW-0378">Hydrolase</keyword>
<dbReference type="InterPro" id="IPR014001">
    <property type="entry name" value="Helicase_ATP-bd"/>
</dbReference>
<keyword evidence="2" id="KW-0227">DNA damage</keyword>
<comment type="caution">
    <text evidence="11">The sequence shown here is derived from an EMBL/GenBank/DDBJ whole genome shotgun (WGS) entry which is preliminary data.</text>
</comment>
<accession>A0ABR7W7R7</accession>
<dbReference type="InterPro" id="IPR047112">
    <property type="entry name" value="RecG/Mfd"/>
</dbReference>
<dbReference type="SMART" id="SM00490">
    <property type="entry name" value="HELICc"/>
    <property type="match status" value="1"/>
</dbReference>
<dbReference type="PROSITE" id="PS51192">
    <property type="entry name" value="HELICASE_ATP_BIND_1"/>
    <property type="match status" value="1"/>
</dbReference>
<dbReference type="InterPro" id="IPR027417">
    <property type="entry name" value="P-loop_NTPase"/>
</dbReference>
<proteinExistence type="predicted"/>
<feature type="region of interest" description="Disordered" evidence="8">
    <location>
        <begin position="529"/>
        <end position="619"/>
    </location>
</feature>
<sequence length="818" mass="88683">MSDALDVALDPKTATKLASLSVSTVGELLRYAPRRYVRHGQLSNDELPENDEWVTIVGRITGSRMIQMRKRHGQFLKVAVTDGSHAYEANFFNAKFIQHQLKSGARVMMAGKVKTFQGKVQLSHPEWAILPDGDPDVDRVVGSAMLSEMYAVEAEITGGDVDPGAFDRPIVPIYPATKDIQTWDIWGAIRRVLAAMEGGENADDALSPDQRSDRGLIGTGDALRRIHLPDTEDDIDVARARLKFDEALAIQTVLAQRRIAGRGESASPCPHVPGGLEDRLLDRLPFTLTDGQCTVVAEIAEELGREAPMSRLLQGEVGSGKTLVSLLAMLRVVDNGHQCAILAPTEVLAAQHHRTIRTMLGDLAEAGELTAAEGATTIALLTGSMKTAGKRQTLLDVVTGTAGIVIGTHALLEENVTFFDLGMVVVDEQHRFGVEQRDVLRAKGKDGLMPHFLVMTATPIPRTVAMTVFGDLETSTLTELPRGRQPISTSVVPMGNEAWVDRAWARAAEEIASGRQVYVVCSRIGDDVDDNKKSLRDGDKKSLRDGDKKSLRDGDKKSLRDGDKKSLRDGDKKSLRDGDKKSLRDGDKKSLRDGDKKSLRDGDKKSLRDGDGQAPKSTSVVDQYAELLTGPLGAHRIEMLHGRLPADEKNAVMDAFGRGEVDMVVSTTVIEVGVDVPNATMMVIVDAERFGVSQLHQLRGRVGRGGHAGLCLLMTSAPQVSQAMQRLRAVEGSIDGFELARVDLEQRREGDVLGSLQSGGTSSLRFLSLLGDSDVISDARDLADQIVGTDLPLADHRALADLVDAILVPNKVKYLDKS</sequence>
<dbReference type="Gene3D" id="2.40.50.140">
    <property type="entry name" value="Nucleic acid-binding proteins"/>
    <property type="match status" value="1"/>
</dbReference>
<evidence type="ECO:0000313" key="12">
    <source>
        <dbReference type="Proteomes" id="UP000602395"/>
    </source>
</evidence>
<evidence type="ECO:0000259" key="10">
    <source>
        <dbReference type="PROSITE" id="PS51194"/>
    </source>
</evidence>
<evidence type="ECO:0000256" key="4">
    <source>
        <dbReference type="ARBA" id="ARBA00022806"/>
    </source>
</evidence>
<reference evidence="11 12" key="1">
    <citation type="submission" date="2020-09" db="EMBL/GenBank/DDBJ databases">
        <title>Novel species in genus Gordonia.</title>
        <authorList>
            <person name="Zhang G."/>
        </authorList>
    </citation>
    <scope>NUCLEOTIDE SEQUENCE [LARGE SCALE GENOMIC DNA]</scope>
    <source>
        <strain evidence="11 12">ON-33</strain>
    </source>
</reference>
<evidence type="ECO:0000256" key="8">
    <source>
        <dbReference type="SAM" id="MobiDB-lite"/>
    </source>
</evidence>
<dbReference type="CDD" id="cd04488">
    <property type="entry name" value="RecG_wedge_OBF"/>
    <property type="match status" value="1"/>
</dbReference>
<evidence type="ECO:0000313" key="11">
    <source>
        <dbReference type="EMBL" id="MBD1318283.1"/>
    </source>
</evidence>
<dbReference type="InterPro" id="IPR011545">
    <property type="entry name" value="DEAD/DEAH_box_helicase_dom"/>
</dbReference>
<dbReference type="PANTHER" id="PTHR47964:SF1">
    <property type="entry name" value="ATP-DEPENDENT DNA HELICASE HOMOLOG RECG, CHLOROPLASTIC"/>
    <property type="match status" value="1"/>
</dbReference>
<dbReference type="SUPFAM" id="SSF50249">
    <property type="entry name" value="Nucleic acid-binding proteins"/>
    <property type="match status" value="1"/>
</dbReference>
<organism evidence="11 12">
    <name type="scientific">Gordonia hankookensis</name>
    <dbReference type="NCBI Taxonomy" id="589403"/>
    <lineage>
        <taxon>Bacteria</taxon>
        <taxon>Bacillati</taxon>
        <taxon>Actinomycetota</taxon>
        <taxon>Actinomycetes</taxon>
        <taxon>Mycobacteriales</taxon>
        <taxon>Gordoniaceae</taxon>
        <taxon>Gordonia</taxon>
    </lineage>
</organism>
<evidence type="ECO:0000256" key="5">
    <source>
        <dbReference type="ARBA" id="ARBA00022840"/>
    </source>
</evidence>
<keyword evidence="6" id="KW-0238">DNA-binding</keyword>
<dbReference type="Pfam" id="PF01336">
    <property type="entry name" value="tRNA_anti-codon"/>
    <property type="match status" value="1"/>
</dbReference>
<dbReference type="CDD" id="cd17992">
    <property type="entry name" value="DEXHc_RecG"/>
    <property type="match status" value="1"/>
</dbReference>
<evidence type="ECO:0000256" key="1">
    <source>
        <dbReference type="ARBA" id="ARBA00022741"/>
    </source>
</evidence>
<keyword evidence="4 11" id="KW-0347">Helicase</keyword>
<evidence type="ECO:0000256" key="7">
    <source>
        <dbReference type="ARBA" id="ARBA00023204"/>
    </source>
</evidence>
<evidence type="ECO:0000256" key="3">
    <source>
        <dbReference type="ARBA" id="ARBA00022801"/>
    </source>
</evidence>
<dbReference type="PANTHER" id="PTHR47964">
    <property type="entry name" value="ATP-DEPENDENT DNA HELICASE HOMOLOG RECG, CHLOROPLASTIC"/>
    <property type="match status" value="1"/>
</dbReference>
<evidence type="ECO:0000256" key="6">
    <source>
        <dbReference type="ARBA" id="ARBA00023125"/>
    </source>
</evidence>
<name>A0ABR7W7R7_9ACTN</name>
<dbReference type="SMART" id="SM00487">
    <property type="entry name" value="DEXDc"/>
    <property type="match status" value="1"/>
</dbReference>
<feature type="domain" description="Helicase C-terminal" evidence="10">
    <location>
        <begin position="586"/>
        <end position="750"/>
    </location>
</feature>
<feature type="compositionally biased region" description="Basic and acidic residues" evidence="8">
    <location>
        <begin position="529"/>
        <end position="611"/>
    </location>
</feature>
<keyword evidence="1" id="KW-0547">Nucleotide-binding</keyword>